<evidence type="ECO:0000256" key="4">
    <source>
        <dbReference type="ARBA" id="ARBA00022801"/>
    </source>
</evidence>
<accession>A0ABR0SZ31</accession>
<reference evidence="6 7" key="1">
    <citation type="submission" date="2024-01" db="EMBL/GenBank/DDBJ databases">
        <title>Complete genome of Cladobotryum mycophilum ATHUM6906.</title>
        <authorList>
            <person name="Christinaki A.C."/>
            <person name="Myridakis A.I."/>
            <person name="Kouvelis V.N."/>
        </authorList>
    </citation>
    <scope>NUCLEOTIDE SEQUENCE [LARGE SCALE GENOMIC DNA]</scope>
    <source>
        <strain evidence="6 7">ATHUM6906</strain>
    </source>
</reference>
<dbReference type="Proteomes" id="UP001338125">
    <property type="component" value="Unassembled WGS sequence"/>
</dbReference>
<dbReference type="EMBL" id="JAVFKD010000002">
    <property type="protein sequence ID" value="KAK5997451.1"/>
    <property type="molecule type" value="Genomic_DNA"/>
</dbReference>
<keyword evidence="4" id="KW-0378">Hydrolase</keyword>
<dbReference type="Gene3D" id="3.90.1300.10">
    <property type="entry name" value="Amidase signature (AS) domain"/>
    <property type="match status" value="1"/>
</dbReference>
<evidence type="ECO:0000256" key="3">
    <source>
        <dbReference type="ARBA" id="ARBA00012922"/>
    </source>
</evidence>
<sequence length="558" mass="60675">MSHPRQLPTVQAKALVTGTPEFEALRKTLFEEFASKVPPELRLPEELIRNPPTNVTGIPRESGILSPAEVDITEKYDATALAAAIASKELTAVAVATAFAKRAIIAHQLTSCLTEWFMDEAIETARALDEHLATTGETVGPLHGVPVSIKEHMPMAGHWSGFGFFDTRVKETKDSDMLAILRAAGAVFYCKTNQPQAIMHLESCSGYWGRTLNPHNIYLSAGGSSGGEGALVAMRGSVLGVGSDVGGSVRGPAAYSGIFGFKPTSYSVPTRGFLPGGTLTELNVLASAGPMCATLRDMDLFMSVVSAAKPYMNDPRVIPISWTGLNTTPKPGPLKIGIMLNDGFITPQPPVANALKWATSKLEGFPDEFSAKTFTPYRVADAMRSLSLAYGPDGGRAIRAHLDSTGEPALPLTDWLLGFVDGVDLSKEELLQQRDIRNEFRCDFVRHWNSHDIDVLICPAFVGPAAQHDTSFYWNYTAFWNYVDYPAASIPTPIKAGKKGEEKYASSEVLGPQDEKVRGLWENGDFEGAPINLQIVARRYHDNDLFEALARLKKVFDL</sequence>
<dbReference type="Pfam" id="PF01425">
    <property type="entry name" value="Amidase"/>
    <property type="match status" value="1"/>
</dbReference>
<gene>
    <name evidence="6" type="ORF">PT974_02812</name>
</gene>
<dbReference type="PROSITE" id="PS00571">
    <property type="entry name" value="AMIDASES"/>
    <property type="match status" value="1"/>
</dbReference>
<feature type="domain" description="Amidase" evidence="5">
    <location>
        <begin position="95"/>
        <end position="545"/>
    </location>
</feature>
<dbReference type="SUPFAM" id="SSF75304">
    <property type="entry name" value="Amidase signature (AS) enzymes"/>
    <property type="match status" value="1"/>
</dbReference>
<evidence type="ECO:0000313" key="7">
    <source>
        <dbReference type="Proteomes" id="UP001338125"/>
    </source>
</evidence>
<dbReference type="PIRSF" id="PIRSF001221">
    <property type="entry name" value="Amidase_fungi"/>
    <property type="match status" value="1"/>
</dbReference>
<keyword evidence="7" id="KW-1185">Reference proteome</keyword>
<comment type="similarity">
    <text evidence="2">Belongs to the amidase family.</text>
</comment>
<dbReference type="PANTHER" id="PTHR46072:SF4">
    <property type="entry name" value="AMIDASE C550.07-RELATED"/>
    <property type="match status" value="1"/>
</dbReference>
<evidence type="ECO:0000256" key="1">
    <source>
        <dbReference type="ARBA" id="ARBA00001311"/>
    </source>
</evidence>
<comment type="caution">
    <text evidence="6">The sequence shown here is derived from an EMBL/GenBank/DDBJ whole genome shotgun (WGS) entry which is preliminary data.</text>
</comment>
<dbReference type="EC" id="3.5.1.4" evidence="3"/>
<evidence type="ECO:0000256" key="2">
    <source>
        <dbReference type="ARBA" id="ARBA00009199"/>
    </source>
</evidence>
<organism evidence="6 7">
    <name type="scientific">Cladobotryum mycophilum</name>
    <dbReference type="NCBI Taxonomy" id="491253"/>
    <lineage>
        <taxon>Eukaryota</taxon>
        <taxon>Fungi</taxon>
        <taxon>Dikarya</taxon>
        <taxon>Ascomycota</taxon>
        <taxon>Pezizomycotina</taxon>
        <taxon>Sordariomycetes</taxon>
        <taxon>Hypocreomycetidae</taxon>
        <taxon>Hypocreales</taxon>
        <taxon>Hypocreaceae</taxon>
        <taxon>Cladobotryum</taxon>
    </lineage>
</organism>
<evidence type="ECO:0000259" key="5">
    <source>
        <dbReference type="Pfam" id="PF01425"/>
    </source>
</evidence>
<protein>
    <recommendedName>
        <fullName evidence="3">amidase</fullName>
        <ecNumber evidence="3">3.5.1.4</ecNumber>
    </recommendedName>
</protein>
<dbReference type="PANTHER" id="PTHR46072">
    <property type="entry name" value="AMIDASE-RELATED-RELATED"/>
    <property type="match status" value="1"/>
</dbReference>
<dbReference type="InterPro" id="IPR023631">
    <property type="entry name" value="Amidase_dom"/>
</dbReference>
<evidence type="ECO:0000313" key="6">
    <source>
        <dbReference type="EMBL" id="KAK5997451.1"/>
    </source>
</evidence>
<proteinExistence type="inferred from homology"/>
<comment type="catalytic activity">
    <reaction evidence="1">
        <text>a monocarboxylic acid amide + H2O = a monocarboxylate + NH4(+)</text>
        <dbReference type="Rhea" id="RHEA:12020"/>
        <dbReference type="ChEBI" id="CHEBI:15377"/>
        <dbReference type="ChEBI" id="CHEBI:28938"/>
        <dbReference type="ChEBI" id="CHEBI:35757"/>
        <dbReference type="ChEBI" id="CHEBI:83628"/>
        <dbReference type="EC" id="3.5.1.4"/>
    </reaction>
</comment>
<name>A0ABR0SZ31_9HYPO</name>
<dbReference type="InterPro" id="IPR020556">
    <property type="entry name" value="Amidase_CS"/>
</dbReference>
<dbReference type="InterPro" id="IPR036928">
    <property type="entry name" value="AS_sf"/>
</dbReference>